<keyword evidence="5 9" id="KW-0812">Transmembrane</keyword>
<dbReference type="PATRIC" id="fig|1288963.3.peg.2829"/>
<dbReference type="EMBL" id="AQHR01000085">
    <property type="protein sequence ID" value="EON76392.1"/>
    <property type="molecule type" value="Genomic_DNA"/>
</dbReference>
<gene>
    <name evidence="11" type="ORF">ADIS_2842</name>
</gene>
<feature type="transmembrane region" description="Helical" evidence="9">
    <location>
        <begin position="86"/>
        <end position="104"/>
    </location>
</feature>
<keyword evidence="2" id="KW-0813">Transport</keyword>
<sequence>MEKAKNAIDRIVSLLLIVIMAVMVFNVTWQVLSRYVVQSPSSYTDELSRYLLIWLGMLGAAYVAGKNEHLAIDIFPQKVHGLAKKRLMVFIHLAIIAFVVPVMIMGGGNLVYITYTLQQKSATLGLPLAFVYLIIPVSGVLVLFYQIVEILKTLRQPITQN</sequence>
<keyword evidence="7 9" id="KW-0472">Membrane</keyword>
<evidence type="ECO:0000256" key="6">
    <source>
        <dbReference type="ARBA" id="ARBA00022989"/>
    </source>
</evidence>
<dbReference type="InterPro" id="IPR055348">
    <property type="entry name" value="DctQ"/>
</dbReference>
<evidence type="ECO:0000313" key="11">
    <source>
        <dbReference type="EMBL" id="EON76392.1"/>
    </source>
</evidence>
<evidence type="ECO:0000256" key="5">
    <source>
        <dbReference type="ARBA" id="ARBA00022692"/>
    </source>
</evidence>
<comment type="subcellular location">
    <subcellularLocation>
        <location evidence="1">Cell inner membrane</location>
        <topology evidence="1">Multi-pass membrane protein</topology>
    </subcellularLocation>
</comment>
<protein>
    <submittedName>
        <fullName evidence="11">TRAP-type C4-dicarboxylate transport system, small permease component</fullName>
    </submittedName>
</protein>
<evidence type="ECO:0000256" key="2">
    <source>
        <dbReference type="ARBA" id="ARBA00022448"/>
    </source>
</evidence>
<feature type="transmembrane region" description="Helical" evidence="9">
    <location>
        <begin position="47"/>
        <end position="65"/>
    </location>
</feature>
<dbReference type="RefSeq" id="WP_010854976.1">
    <property type="nucleotide sequence ID" value="NZ_AQHR01000085.1"/>
</dbReference>
<organism evidence="11 12">
    <name type="scientific">Lunatimonas lonarensis</name>
    <dbReference type="NCBI Taxonomy" id="1232681"/>
    <lineage>
        <taxon>Bacteria</taxon>
        <taxon>Pseudomonadati</taxon>
        <taxon>Bacteroidota</taxon>
        <taxon>Cytophagia</taxon>
        <taxon>Cytophagales</taxon>
        <taxon>Cyclobacteriaceae</taxon>
    </lineage>
</organism>
<evidence type="ECO:0000256" key="8">
    <source>
        <dbReference type="ARBA" id="ARBA00038436"/>
    </source>
</evidence>
<feature type="transmembrane region" description="Helical" evidence="9">
    <location>
        <begin position="124"/>
        <end position="145"/>
    </location>
</feature>
<comment type="similarity">
    <text evidence="8">Belongs to the TRAP transporter small permease family.</text>
</comment>
<proteinExistence type="inferred from homology"/>
<dbReference type="GO" id="GO:0022857">
    <property type="term" value="F:transmembrane transporter activity"/>
    <property type="evidence" value="ECO:0007669"/>
    <property type="project" value="TreeGrafter"/>
</dbReference>
<feature type="domain" description="Tripartite ATP-independent periplasmic transporters DctQ component" evidence="10">
    <location>
        <begin position="23"/>
        <end position="155"/>
    </location>
</feature>
<evidence type="ECO:0000256" key="4">
    <source>
        <dbReference type="ARBA" id="ARBA00022519"/>
    </source>
</evidence>
<dbReference type="GO" id="GO:0015740">
    <property type="term" value="P:C4-dicarboxylate transport"/>
    <property type="evidence" value="ECO:0007669"/>
    <property type="project" value="TreeGrafter"/>
</dbReference>
<evidence type="ECO:0000313" key="12">
    <source>
        <dbReference type="Proteomes" id="UP000013909"/>
    </source>
</evidence>
<keyword evidence="6 9" id="KW-1133">Transmembrane helix</keyword>
<keyword evidence="12" id="KW-1185">Reference proteome</keyword>
<name>R7ZQN4_9BACT</name>
<dbReference type="GO" id="GO:0005886">
    <property type="term" value="C:plasma membrane"/>
    <property type="evidence" value="ECO:0007669"/>
    <property type="project" value="UniProtKB-SubCell"/>
</dbReference>
<dbReference type="Pfam" id="PF04290">
    <property type="entry name" value="DctQ"/>
    <property type="match status" value="1"/>
</dbReference>
<feature type="transmembrane region" description="Helical" evidence="9">
    <location>
        <begin position="12"/>
        <end position="32"/>
    </location>
</feature>
<accession>R7ZQN4</accession>
<evidence type="ECO:0000256" key="9">
    <source>
        <dbReference type="SAM" id="Phobius"/>
    </source>
</evidence>
<dbReference type="Proteomes" id="UP000013909">
    <property type="component" value="Unassembled WGS sequence"/>
</dbReference>
<reference evidence="11 12" key="1">
    <citation type="submission" date="2013-02" db="EMBL/GenBank/DDBJ databases">
        <title>A novel strain isolated from Lonar lake, Maharashtra, India.</title>
        <authorList>
            <person name="Singh A."/>
        </authorList>
    </citation>
    <scope>NUCLEOTIDE SEQUENCE [LARGE SCALE GENOMIC DNA]</scope>
    <source>
        <strain evidence="11 12">AK24</strain>
    </source>
</reference>
<dbReference type="PANTHER" id="PTHR35011">
    <property type="entry name" value="2,3-DIKETO-L-GULONATE TRAP TRANSPORTER SMALL PERMEASE PROTEIN YIAM"/>
    <property type="match status" value="1"/>
</dbReference>
<evidence type="ECO:0000256" key="7">
    <source>
        <dbReference type="ARBA" id="ARBA00023136"/>
    </source>
</evidence>
<keyword evidence="4" id="KW-0997">Cell inner membrane</keyword>
<dbReference type="PANTHER" id="PTHR35011:SF2">
    <property type="entry name" value="2,3-DIKETO-L-GULONATE TRAP TRANSPORTER SMALL PERMEASE PROTEIN YIAM"/>
    <property type="match status" value="1"/>
</dbReference>
<evidence type="ECO:0000256" key="1">
    <source>
        <dbReference type="ARBA" id="ARBA00004429"/>
    </source>
</evidence>
<dbReference type="STRING" id="1232681.ADIS_2842"/>
<dbReference type="OrthoDB" id="9815614at2"/>
<comment type="caution">
    <text evidence="11">The sequence shown here is derived from an EMBL/GenBank/DDBJ whole genome shotgun (WGS) entry which is preliminary data.</text>
</comment>
<dbReference type="InterPro" id="IPR007387">
    <property type="entry name" value="TRAP_DctQ"/>
</dbReference>
<evidence type="ECO:0000256" key="3">
    <source>
        <dbReference type="ARBA" id="ARBA00022475"/>
    </source>
</evidence>
<dbReference type="AlphaFoldDB" id="R7ZQN4"/>
<evidence type="ECO:0000259" key="10">
    <source>
        <dbReference type="Pfam" id="PF04290"/>
    </source>
</evidence>
<keyword evidence="3" id="KW-1003">Cell membrane</keyword>